<comment type="subcellular location">
    <subcellularLocation>
        <location evidence="5">Endoplasmic reticulum membrane</location>
        <topology evidence="5">Multi-pass membrane protein</topology>
    </subcellularLocation>
    <subcellularLocation>
        <location evidence="1">Membrane</location>
        <topology evidence="1">Multi-pass membrane protein</topology>
    </subcellularLocation>
</comment>
<dbReference type="AlphaFoldDB" id="A0A517LJ45"/>
<name>A0A517LJ45_9PEZI</name>
<dbReference type="PANTHER" id="PTHR12714:SF9">
    <property type="entry name" value="PROTEIN-S-ISOPRENYLCYSTEINE O-METHYLTRANSFERASE"/>
    <property type="match status" value="1"/>
</dbReference>
<reference evidence="7 8" key="1">
    <citation type="submission" date="2019-07" db="EMBL/GenBank/DDBJ databases">
        <title>Finished genome of Venturia effusa.</title>
        <authorList>
            <person name="Young C.A."/>
            <person name="Cox M.P."/>
            <person name="Ganley A.R.D."/>
            <person name="David W.J."/>
        </authorList>
    </citation>
    <scope>NUCLEOTIDE SEQUENCE [LARGE SCALE GENOMIC DNA]</scope>
    <source>
        <strain evidence="8">albino</strain>
    </source>
</reference>
<organism evidence="7 8">
    <name type="scientific">Venturia effusa</name>
    <dbReference type="NCBI Taxonomy" id="50376"/>
    <lineage>
        <taxon>Eukaryota</taxon>
        <taxon>Fungi</taxon>
        <taxon>Dikarya</taxon>
        <taxon>Ascomycota</taxon>
        <taxon>Pezizomycotina</taxon>
        <taxon>Dothideomycetes</taxon>
        <taxon>Pleosporomycetidae</taxon>
        <taxon>Venturiales</taxon>
        <taxon>Venturiaceae</taxon>
        <taxon>Venturia</taxon>
    </lineage>
</organism>
<dbReference type="Gene3D" id="1.20.120.1630">
    <property type="match status" value="1"/>
</dbReference>
<dbReference type="PANTHER" id="PTHR12714">
    <property type="entry name" value="PROTEIN-S ISOPRENYLCYSTEINE O-METHYLTRANSFERASE"/>
    <property type="match status" value="1"/>
</dbReference>
<evidence type="ECO:0000256" key="6">
    <source>
        <dbReference type="SAM" id="SignalP"/>
    </source>
</evidence>
<keyword evidence="5" id="KW-0256">Endoplasmic reticulum</keyword>
<dbReference type="InterPro" id="IPR007269">
    <property type="entry name" value="ICMT_MeTrfase"/>
</dbReference>
<protein>
    <recommendedName>
        <fullName evidence="5">Protein-S-isoprenylcysteine O-methyltransferase</fullName>
        <ecNumber evidence="5">2.1.1.100</ecNumber>
    </recommendedName>
</protein>
<gene>
    <name evidence="7" type="ORF">FKW77_007182</name>
</gene>
<evidence type="ECO:0000256" key="1">
    <source>
        <dbReference type="ARBA" id="ARBA00004141"/>
    </source>
</evidence>
<keyword evidence="4" id="KW-0472">Membrane</keyword>
<keyword evidence="3" id="KW-1133">Transmembrane helix</keyword>
<keyword evidence="5" id="KW-0808">Transferase</keyword>
<sequence>MATIHNPTLVLANLAATYLGARAYKAPNPPPAVHDEADTILRVPAWARSPGSLSANVMFFSLAQTYLVARGASPTASLNFFPHLENVHPRFLTWNRYSATCLGAICVSGLARIAAYRALGRNFTFQLAKPTGLKTDGIYKYVQHPSYLPLIVVSVANMAYWASPDGVVGAWLSKGLVEKLNPWKGWALAAWTAMWCGMIAVRVRDEEGMLKRIFGEEWEAWHKKTARFVPFIF</sequence>
<comment type="similarity">
    <text evidence="5">Belongs to the class VI-like SAM-binding methyltransferase superfamily. Isoprenylcysteine carboxyl methyltransferase family.</text>
</comment>
<keyword evidence="6" id="KW-0732">Signal</keyword>
<dbReference type="GO" id="GO:0004671">
    <property type="term" value="F:protein C-terminal S-isoprenylcysteine carboxyl O-methyltransferase activity"/>
    <property type="evidence" value="ECO:0007669"/>
    <property type="project" value="UniProtKB-EC"/>
</dbReference>
<dbReference type="Pfam" id="PF04140">
    <property type="entry name" value="ICMT"/>
    <property type="match status" value="1"/>
</dbReference>
<keyword evidence="5" id="KW-0949">S-adenosyl-L-methionine</keyword>
<dbReference type="GO" id="GO:0032259">
    <property type="term" value="P:methylation"/>
    <property type="evidence" value="ECO:0007669"/>
    <property type="project" value="UniProtKB-KW"/>
</dbReference>
<accession>A0A517LJ45</accession>
<feature type="chain" id="PRO_5021841756" description="Protein-S-isoprenylcysteine O-methyltransferase" evidence="6">
    <location>
        <begin position="24"/>
        <end position="233"/>
    </location>
</feature>
<dbReference type="STRING" id="50376.A0A517LJ45"/>
<keyword evidence="8" id="KW-1185">Reference proteome</keyword>
<feature type="signal peptide" evidence="6">
    <location>
        <begin position="1"/>
        <end position="23"/>
    </location>
</feature>
<evidence type="ECO:0000313" key="7">
    <source>
        <dbReference type="EMBL" id="QDS75660.1"/>
    </source>
</evidence>
<dbReference type="GO" id="GO:0005789">
    <property type="term" value="C:endoplasmic reticulum membrane"/>
    <property type="evidence" value="ECO:0007669"/>
    <property type="project" value="UniProtKB-SubCell"/>
</dbReference>
<dbReference type="EMBL" id="CP042197">
    <property type="protein sequence ID" value="QDS75660.1"/>
    <property type="molecule type" value="Genomic_DNA"/>
</dbReference>
<evidence type="ECO:0000256" key="4">
    <source>
        <dbReference type="ARBA" id="ARBA00023136"/>
    </source>
</evidence>
<keyword evidence="5" id="KW-0489">Methyltransferase</keyword>
<proteinExistence type="inferred from homology"/>
<evidence type="ECO:0000256" key="3">
    <source>
        <dbReference type="ARBA" id="ARBA00022989"/>
    </source>
</evidence>
<evidence type="ECO:0000313" key="8">
    <source>
        <dbReference type="Proteomes" id="UP000316270"/>
    </source>
</evidence>
<dbReference type="EC" id="2.1.1.100" evidence="5"/>
<evidence type="ECO:0000256" key="5">
    <source>
        <dbReference type="RuleBase" id="RU362022"/>
    </source>
</evidence>
<keyword evidence="2" id="KW-0812">Transmembrane</keyword>
<dbReference type="Proteomes" id="UP000316270">
    <property type="component" value="Chromosome 13"/>
</dbReference>
<comment type="catalytic activity">
    <reaction evidence="5">
        <text>[protein]-C-terminal S-[(2E,6E)-farnesyl]-L-cysteine + S-adenosyl-L-methionine = [protein]-C-terminal S-[(2E,6E)-farnesyl]-L-cysteine methyl ester + S-adenosyl-L-homocysteine</text>
        <dbReference type="Rhea" id="RHEA:21672"/>
        <dbReference type="Rhea" id="RHEA-COMP:12125"/>
        <dbReference type="Rhea" id="RHEA-COMP:12126"/>
        <dbReference type="ChEBI" id="CHEBI:57856"/>
        <dbReference type="ChEBI" id="CHEBI:59789"/>
        <dbReference type="ChEBI" id="CHEBI:90510"/>
        <dbReference type="ChEBI" id="CHEBI:90511"/>
        <dbReference type="EC" id="2.1.1.100"/>
    </reaction>
</comment>
<dbReference type="OrthoDB" id="422086at2759"/>
<evidence type="ECO:0000256" key="2">
    <source>
        <dbReference type="ARBA" id="ARBA00022692"/>
    </source>
</evidence>